<dbReference type="AlphaFoldDB" id="A0AAT9GG47"/>
<reference evidence="1" key="1">
    <citation type="submission" date="2024-02" db="EMBL/GenBank/DDBJ databases">
        <title>Sediminibacterium planktonica sp. nov. and Sediminibacterium longus sp. nov., isolated from surface lake and river water.</title>
        <authorList>
            <person name="Watanabe K."/>
            <person name="Takemine S."/>
            <person name="Ishii Y."/>
            <person name="Ogata Y."/>
            <person name="Shindo C."/>
            <person name="Suda W."/>
        </authorList>
    </citation>
    <scope>NUCLEOTIDE SEQUENCE</scope>
    <source>
        <strain evidence="1">KACHI17</strain>
    </source>
</reference>
<evidence type="ECO:0000313" key="1">
    <source>
        <dbReference type="EMBL" id="BFG69594.1"/>
    </source>
</evidence>
<dbReference type="RefSeq" id="WP_353549907.1">
    <property type="nucleotide sequence ID" value="NZ_AP029612.1"/>
</dbReference>
<proteinExistence type="predicted"/>
<name>A0AAT9GG47_9BACT</name>
<dbReference type="EMBL" id="AP029612">
    <property type="protein sequence ID" value="BFG69594.1"/>
    <property type="molecule type" value="Genomic_DNA"/>
</dbReference>
<organism evidence="1">
    <name type="scientific">Sediminibacterium sp. KACHI17</name>
    <dbReference type="NCBI Taxonomy" id="1751071"/>
    <lineage>
        <taxon>Bacteria</taxon>
        <taxon>Pseudomonadati</taxon>
        <taxon>Bacteroidota</taxon>
        <taxon>Chitinophagia</taxon>
        <taxon>Chitinophagales</taxon>
        <taxon>Chitinophagaceae</taxon>
        <taxon>Sediminibacterium</taxon>
    </lineage>
</organism>
<protein>
    <submittedName>
        <fullName evidence="1">Uncharacterized protein</fullName>
    </submittedName>
</protein>
<accession>A0AAT9GG47</accession>
<gene>
    <name evidence="1" type="ORF">KACHI17_04750</name>
</gene>
<sequence length="115" mass="12724">MAVTYEIKETYTSGSGDLVLKLQVGNGQYHNTMVMLGDELLVWGTFPKLTIGKVADCKNKKLFIEVNATDTNANTNLIPVTIELADNSKKEVYEYEQSVAQNGGSILFNIYIDIV</sequence>